<comment type="caution">
    <text evidence="1">The sequence shown here is derived from an EMBL/GenBank/DDBJ whole genome shotgun (WGS) entry which is preliminary data.</text>
</comment>
<gene>
    <name evidence="1" type="ORF">NP493_4799g00000</name>
</gene>
<name>A0AAD9IY19_RIDPI</name>
<evidence type="ECO:0000313" key="2">
    <source>
        <dbReference type="Proteomes" id="UP001209878"/>
    </source>
</evidence>
<proteinExistence type="predicted"/>
<reference evidence="1" key="1">
    <citation type="journal article" date="2023" name="Mol. Biol. Evol.">
        <title>Third-Generation Sequencing Reveals the Adaptive Role of the Epigenome in Three Deep-Sea Polychaetes.</title>
        <authorList>
            <person name="Perez M."/>
            <person name="Aroh O."/>
            <person name="Sun Y."/>
            <person name="Lan Y."/>
            <person name="Juniper S.K."/>
            <person name="Young C.R."/>
            <person name="Angers B."/>
            <person name="Qian P.Y."/>
        </authorList>
    </citation>
    <scope>NUCLEOTIDE SEQUENCE</scope>
    <source>
        <strain evidence="1">R07B-5</strain>
    </source>
</reference>
<sequence>MRKIEHHTDWCSSIATSVKRDGSLMVCLEPGHKHLLTIHNKPLKSAPPRLQRLLIKIHGYNFQLVYRSSCQMIIAGTLSRLPNPEKNAEIPLDVTADDIPTAKMMKGSTIWTSSTSAPENESS</sequence>
<protein>
    <submittedName>
        <fullName evidence="1">Uncharacterized protein</fullName>
    </submittedName>
</protein>
<dbReference type="EMBL" id="JAODUO010004786">
    <property type="protein sequence ID" value="KAK2142667.1"/>
    <property type="molecule type" value="Genomic_DNA"/>
</dbReference>
<organism evidence="1 2">
    <name type="scientific">Ridgeia piscesae</name>
    <name type="common">Tubeworm</name>
    <dbReference type="NCBI Taxonomy" id="27915"/>
    <lineage>
        <taxon>Eukaryota</taxon>
        <taxon>Metazoa</taxon>
        <taxon>Spiralia</taxon>
        <taxon>Lophotrochozoa</taxon>
        <taxon>Annelida</taxon>
        <taxon>Polychaeta</taxon>
        <taxon>Sedentaria</taxon>
        <taxon>Canalipalpata</taxon>
        <taxon>Sabellida</taxon>
        <taxon>Siboglinidae</taxon>
        <taxon>Ridgeia</taxon>
    </lineage>
</organism>
<dbReference type="AlphaFoldDB" id="A0AAD9IY19"/>
<evidence type="ECO:0000313" key="1">
    <source>
        <dbReference type="EMBL" id="KAK2142667.1"/>
    </source>
</evidence>
<accession>A0AAD9IY19</accession>
<dbReference type="Proteomes" id="UP001209878">
    <property type="component" value="Unassembled WGS sequence"/>
</dbReference>
<keyword evidence="2" id="KW-1185">Reference proteome</keyword>